<evidence type="ECO:0000313" key="1">
    <source>
        <dbReference type="EMBL" id="JAH94427.1"/>
    </source>
</evidence>
<protein>
    <submittedName>
        <fullName evidence="1">Uncharacterized protein</fullName>
    </submittedName>
</protein>
<proteinExistence type="predicted"/>
<organism evidence="1">
    <name type="scientific">Anguilla anguilla</name>
    <name type="common">European freshwater eel</name>
    <name type="synonym">Muraena anguilla</name>
    <dbReference type="NCBI Taxonomy" id="7936"/>
    <lineage>
        <taxon>Eukaryota</taxon>
        <taxon>Metazoa</taxon>
        <taxon>Chordata</taxon>
        <taxon>Craniata</taxon>
        <taxon>Vertebrata</taxon>
        <taxon>Euteleostomi</taxon>
        <taxon>Actinopterygii</taxon>
        <taxon>Neopterygii</taxon>
        <taxon>Teleostei</taxon>
        <taxon>Anguilliformes</taxon>
        <taxon>Anguillidae</taxon>
        <taxon>Anguilla</taxon>
    </lineage>
</organism>
<accession>A0A0E9WVJ1</accession>
<dbReference type="EMBL" id="GBXM01014150">
    <property type="protein sequence ID" value="JAH94427.1"/>
    <property type="molecule type" value="Transcribed_RNA"/>
</dbReference>
<sequence>MCGLICMVHNRYSSNAKMLITKIPKILHSRYPYEITVLLSYDDAFSLVMFEDRCPYELHLIRGYYKQEQRKITTGPVSDHQRSLVPLFDCIV</sequence>
<reference evidence="1" key="2">
    <citation type="journal article" date="2015" name="Fish Shellfish Immunol.">
        <title>Early steps in the European eel (Anguilla anguilla)-Vibrio vulnificus interaction in the gills: Role of the RtxA13 toxin.</title>
        <authorList>
            <person name="Callol A."/>
            <person name="Pajuelo D."/>
            <person name="Ebbesson L."/>
            <person name="Teles M."/>
            <person name="MacKenzie S."/>
            <person name="Amaro C."/>
        </authorList>
    </citation>
    <scope>NUCLEOTIDE SEQUENCE</scope>
</reference>
<dbReference type="AlphaFoldDB" id="A0A0E9WVJ1"/>
<reference evidence="1" key="1">
    <citation type="submission" date="2014-11" db="EMBL/GenBank/DDBJ databases">
        <authorList>
            <person name="Amaro Gonzalez C."/>
        </authorList>
    </citation>
    <scope>NUCLEOTIDE SEQUENCE</scope>
</reference>
<name>A0A0E9WVJ1_ANGAN</name>